<reference evidence="1 2" key="1">
    <citation type="submission" date="2023-07" db="EMBL/GenBank/DDBJ databases">
        <authorList>
            <person name="Girao M."/>
            <person name="Carvalho M.F."/>
        </authorList>
    </citation>
    <scope>NUCLEOTIDE SEQUENCE [LARGE SCALE GENOMIC DNA]</scope>
    <source>
        <strain evidence="1 2">YIM65754</strain>
    </source>
</reference>
<comment type="caution">
    <text evidence="1">The sequence shown here is derived from an EMBL/GenBank/DDBJ whole genome shotgun (WGS) entry which is preliminary data.</text>
</comment>
<evidence type="ECO:0000313" key="2">
    <source>
        <dbReference type="Proteomes" id="UP001336020"/>
    </source>
</evidence>
<dbReference type="Proteomes" id="UP001336020">
    <property type="component" value="Unassembled WGS sequence"/>
</dbReference>
<name>A0ABU7LKZ1_9NOCA</name>
<protein>
    <submittedName>
        <fullName evidence="1">Uncharacterized protein</fullName>
    </submittedName>
</protein>
<organism evidence="1 2">
    <name type="scientific">Rhodococcus artemisiae</name>
    <dbReference type="NCBI Taxonomy" id="714159"/>
    <lineage>
        <taxon>Bacteria</taxon>
        <taxon>Bacillati</taxon>
        <taxon>Actinomycetota</taxon>
        <taxon>Actinomycetes</taxon>
        <taxon>Mycobacteriales</taxon>
        <taxon>Nocardiaceae</taxon>
        <taxon>Rhodococcus</taxon>
    </lineage>
</organism>
<sequence>MLVEAGLSVAGDVEAVSGATVTVGGAAVSGTAVTIGLHGGSGATGVVVGAVVVVVPGAVVGPAHGSVVMVAPGASSGAMSGLAGWVAVVVLGAAGVGSTGWAKAADPPAATISTVVLATRHRRSQLRRGMAEPPGVCESICYLLSFGPIGTAVAPSLHCNLNGFPKTTNATGNTSVTETIQTVCFSKWVQNSTFGAK</sequence>
<accession>A0ABU7LKZ1</accession>
<dbReference type="RefSeq" id="WP_330137263.1">
    <property type="nucleotide sequence ID" value="NZ_JAUTXY010000030.1"/>
</dbReference>
<dbReference type="EMBL" id="JAUTXY010000030">
    <property type="protein sequence ID" value="MEE2062205.1"/>
    <property type="molecule type" value="Genomic_DNA"/>
</dbReference>
<gene>
    <name evidence="1" type="ORF">Q7514_32240</name>
</gene>
<proteinExistence type="predicted"/>
<evidence type="ECO:0000313" key="1">
    <source>
        <dbReference type="EMBL" id="MEE2062205.1"/>
    </source>
</evidence>
<keyword evidence="2" id="KW-1185">Reference proteome</keyword>